<evidence type="ECO:0000256" key="1">
    <source>
        <dbReference type="ARBA" id="ARBA00011012"/>
    </source>
</evidence>
<name>A0A0K9NM56_ZOSMR</name>
<protein>
    <submittedName>
        <fullName evidence="2">Calcium-binding protein</fullName>
    </submittedName>
</protein>
<dbReference type="PANTHER" id="PTHR10182">
    <property type="entry name" value="CALCIUM-BINDING PROTEIN 39-RELATED"/>
    <property type="match status" value="1"/>
</dbReference>
<accession>A0A0K9NM56</accession>
<dbReference type="InterPro" id="IPR016024">
    <property type="entry name" value="ARM-type_fold"/>
</dbReference>
<evidence type="ECO:0000313" key="2">
    <source>
        <dbReference type="EMBL" id="KMZ57065.1"/>
    </source>
</evidence>
<dbReference type="SUPFAM" id="SSF48371">
    <property type="entry name" value="ARM repeat"/>
    <property type="match status" value="1"/>
</dbReference>
<dbReference type="OrthoDB" id="609103at2759"/>
<dbReference type="Proteomes" id="UP000036987">
    <property type="component" value="Unassembled WGS sequence"/>
</dbReference>
<evidence type="ECO:0000313" key="3">
    <source>
        <dbReference type="Proteomes" id="UP000036987"/>
    </source>
</evidence>
<dbReference type="PANTHER" id="PTHR10182:SF3">
    <property type="entry name" value="PROTEIN MO25"/>
    <property type="match status" value="1"/>
</dbReference>
<proteinExistence type="inferred from homology"/>
<dbReference type="GO" id="GO:0035556">
    <property type="term" value="P:intracellular signal transduction"/>
    <property type="evidence" value="ECO:0000318"/>
    <property type="project" value="GO_Central"/>
</dbReference>
<dbReference type="STRING" id="29655.A0A0K9NM56"/>
<dbReference type="AlphaFoldDB" id="A0A0K9NM56"/>
<dbReference type="Gene3D" id="1.25.10.10">
    <property type="entry name" value="Leucine-rich Repeat Variant"/>
    <property type="match status" value="1"/>
</dbReference>
<dbReference type="EMBL" id="LFYR01002109">
    <property type="protein sequence ID" value="KMZ57065.1"/>
    <property type="molecule type" value="Genomic_DNA"/>
</dbReference>
<dbReference type="OMA" id="AYDHKES"/>
<dbReference type="InterPro" id="IPR013878">
    <property type="entry name" value="Mo25"/>
</dbReference>
<sequence length="337" mass="38639">MSFFFRGRGKPSPQELSRLIAESLLALDGKATVEVKLLEKALEEVEKNTLLMRQMLSGDGELEANPEHASQLIIEICKEDILSLFIHKLPMLSWEARKDLVHCWAILLRDNGCLDYIENHPALLDFLIICYNNKDIALHCGNMLRECIKYPSITRCILELPSLGLFFKYVELPNFDIASDALATFKDLFTKHEAEVSQFLTNHYLLFFEHYEKLLSSTNYVTRRQSLKLLLDILLEPSNAQVLKRFILETEFLKIIMTLLKDLSKNIQLSAFDIFKVFVANPNKSPEIISILTRNHEALLLVLRNLPASKAEDDEFEEERDLIIQKIEALGSPDGTT</sequence>
<reference evidence="3" key="1">
    <citation type="journal article" date="2016" name="Nature">
        <title>The genome of the seagrass Zostera marina reveals angiosperm adaptation to the sea.</title>
        <authorList>
            <person name="Olsen J.L."/>
            <person name="Rouze P."/>
            <person name="Verhelst B."/>
            <person name="Lin Y.-C."/>
            <person name="Bayer T."/>
            <person name="Collen J."/>
            <person name="Dattolo E."/>
            <person name="De Paoli E."/>
            <person name="Dittami S."/>
            <person name="Maumus F."/>
            <person name="Michel G."/>
            <person name="Kersting A."/>
            <person name="Lauritano C."/>
            <person name="Lohaus R."/>
            <person name="Toepel M."/>
            <person name="Tonon T."/>
            <person name="Vanneste K."/>
            <person name="Amirebrahimi M."/>
            <person name="Brakel J."/>
            <person name="Bostroem C."/>
            <person name="Chovatia M."/>
            <person name="Grimwood J."/>
            <person name="Jenkins J.W."/>
            <person name="Jueterbock A."/>
            <person name="Mraz A."/>
            <person name="Stam W.T."/>
            <person name="Tice H."/>
            <person name="Bornberg-Bauer E."/>
            <person name="Green P.J."/>
            <person name="Pearson G.A."/>
            <person name="Procaccini G."/>
            <person name="Duarte C.M."/>
            <person name="Schmutz J."/>
            <person name="Reusch T.B.H."/>
            <person name="Van de Peer Y."/>
        </authorList>
    </citation>
    <scope>NUCLEOTIDE SEQUENCE [LARGE SCALE GENOMIC DNA]</scope>
    <source>
        <strain evidence="3">cv. Finnish</strain>
    </source>
</reference>
<dbReference type="GO" id="GO:0043539">
    <property type="term" value="F:protein serine/threonine kinase activator activity"/>
    <property type="evidence" value="ECO:0000318"/>
    <property type="project" value="GO_Central"/>
</dbReference>
<comment type="similarity">
    <text evidence="1">Belongs to the Mo25 family.</text>
</comment>
<dbReference type="InterPro" id="IPR011989">
    <property type="entry name" value="ARM-like"/>
</dbReference>
<keyword evidence="3" id="KW-1185">Reference proteome</keyword>
<dbReference type="Pfam" id="PF08569">
    <property type="entry name" value="Mo25"/>
    <property type="match status" value="1"/>
</dbReference>
<comment type="caution">
    <text evidence="2">The sequence shown here is derived from an EMBL/GenBank/DDBJ whole genome shotgun (WGS) entry which is preliminary data.</text>
</comment>
<organism evidence="2 3">
    <name type="scientific">Zostera marina</name>
    <name type="common">Eelgrass</name>
    <dbReference type="NCBI Taxonomy" id="29655"/>
    <lineage>
        <taxon>Eukaryota</taxon>
        <taxon>Viridiplantae</taxon>
        <taxon>Streptophyta</taxon>
        <taxon>Embryophyta</taxon>
        <taxon>Tracheophyta</taxon>
        <taxon>Spermatophyta</taxon>
        <taxon>Magnoliopsida</taxon>
        <taxon>Liliopsida</taxon>
        <taxon>Zosteraceae</taxon>
        <taxon>Zostera</taxon>
    </lineage>
</organism>
<gene>
    <name evidence="2" type="ORF">ZOSMA_89G00150</name>
</gene>